<dbReference type="SUPFAM" id="SSF50978">
    <property type="entry name" value="WD40 repeat-like"/>
    <property type="match status" value="1"/>
</dbReference>
<reference evidence="5" key="1">
    <citation type="submission" date="2022-08" db="EMBL/GenBank/DDBJ databases">
        <title>Novel sulfate-reducing endosymbionts in the free-living metamonad Anaeramoeba.</title>
        <authorList>
            <person name="Jerlstrom-Hultqvist J."/>
            <person name="Cepicka I."/>
            <person name="Gallot-Lavallee L."/>
            <person name="Salas-Leiva D."/>
            <person name="Curtis B.A."/>
            <person name="Zahonova K."/>
            <person name="Pipaliya S."/>
            <person name="Dacks J."/>
            <person name="Roger A.J."/>
        </authorList>
    </citation>
    <scope>NUCLEOTIDE SEQUENCE</scope>
    <source>
        <strain evidence="5">Schooner1</strain>
    </source>
</reference>
<dbReference type="InterPro" id="IPR013083">
    <property type="entry name" value="Znf_RING/FYVE/PHD"/>
</dbReference>
<dbReference type="PANTHER" id="PTHR22847">
    <property type="entry name" value="WD40 REPEAT PROTEIN"/>
    <property type="match status" value="1"/>
</dbReference>
<dbReference type="Gene3D" id="2.130.10.10">
    <property type="entry name" value="YVTN repeat-like/Quinoprotein amine dehydrogenase"/>
    <property type="match status" value="1"/>
</dbReference>
<dbReference type="SMART" id="SM00504">
    <property type="entry name" value="Ubox"/>
    <property type="match status" value="1"/>
</dbReference>
<feature type="coiled-coil region" evidence="3">
    <location>
        <begin position="897"/>
        <end position="924"/>
    </location>
</feature>
<dbReference type="EMBL" id="JAOAOG010000084">
    <property type="protein sequence ID" value="KAJ6250200.1"/>
    <property type="molecule type" value="Genomic_DNA"/>
</dbReference>
<dbReference type="PANTHER" id="PTHR22847:SF637">
    <property type="entry name" value="WD REPEAT DOMAIN 5B"/>
    <property type="match status" value="1"/>
</dbReference>
<evidence type="ECO:0000259" key="4">
    <source>
        <dbReference type="SMART" id="SM00504"/>
    </source>
</evidence>
<keyword evidence="3" id="KW-0175">Coiled coil</keyword>
<keyword evidence="1" id="KW-0853">WD repeat</keyword>
<comment type="caution">
    <text evidence="5">The sequence shown here is derived from an EMBL/GenBank/DDBJ whole genome shotgun (WGS) entry which is preliminary data.</text>
</comment>
<dbReference type="Pfam" id="PF04564">
    <property type="entry name" value="U-box"/>
    <property type="match status" value="1"/>
</dbReference>
<dbReference type="InterPro" id="IPR001680">
    <property type="entry name" value="WD40_rpt"/>
</dbReference>
<dbReference type="InterPro" id="IPR015943">
    <property type="entry name" value="WD40/YVTN_repeat-like_dom_sf"/>
</dbReference>
<evidence type="ECO:0000256" key="1">
    <source>
        <dbReference type="ARBA" id="ARBA00022574"/>
    </source>
</evidence>
<dbReference type="CDD" id="cd16453">
    <property type="entry name" value="RING-Ubox"/>
    <property type="match status" value="1"/>
</dbReference>
<evidence type="ECO:0000313" key="6">
    <source>
        <dbReference type="Proteomes" id="UP001150062"/>
    </source>
</evidence>
<gene>
    <name evidence="5" type="ORF">M0813_16255</name>
</gene>
<dbReference type="InterPro" id="IPR036322">
    <property type="entry name" value="WD40_repeat_dom_sf"/>
</dbReference>
<dbReference type="InterPro" id="IPR003613">
    <property type="entry name" value="Ubox_domain"/>
</dbReference>
<feature type="domain" description="U-box" evidence="4">
    <location>
        <begin position="45"/>
        <end position="102"/>
    </location>
</feature>
<protein>
    <submittedName>
        <fullName evidence="5">Lissencephaly-1</fullName>
    </submittedName>
</protein>
<keyword evidence="2" id="KW-0677">Repeat</keyword>
<sequence>MNFLGNKQTTGNKKIKFPVRKYLYGFNENQELNERLKFLGQIDPDVVCKISNKIMTNPVLAEDGQTYDQSCFDKIQTSPFNGQQIGANVSPNSFARIMVNKYLGEKRKSILLPIKKLFEEKNYFYVLKTIALYEKFSIEKDISLFQVKITVMETLLNQGIKGSYKFQLVEHYLQENRILKAIQVYECMLIYKQKRQQQQQQQQQQKQKQQQQQQNNKNGLINYPISVQDEIKQEKEIGVLHKEEEEEEETEIGLNNNVLDLKKLKRIELNLNNLEILLKILPLIQEASIYEDPRSKKQTFRSVIILIVKIYLNYDEIQQSIKYINKYKESESIEILKLWIEILTKKNNQGKEIARISNSLSRIYSGQGKYKKAISYAELAMNSISNIETKSQEEALEYEHAKERYSLNMIECLKKDNQKQRAVTMLMALGKKYEKKDLNKSDYYYTQAYTLDEANEKIQQQRRVSQNEENFQEQVNLRFNNALQASLESNNPYLIIKEMGTIFSDLVHKIERQSNKISEQREMILNQKNTIAKQSQYLLNDHTNLKHFLTIDYELPVTLHGHQEPIMKIFQMSGSKILSFSRDRQVIVWDWKSYKKETVIQLKPSTKRISPFKLNESQFLIIEKNVIKIYNLAGRCEKTLEGHQHEIKLALRLSNNKMITCDNDFYIIWDQKLDVEKRIKIYDLKDYIDVKTSYDRGYIERYKPIIRTKYITESMNGEILYDTDAGTFVFDSKCERFLNYYSTYDKRLANGKAIRYTRKGRYLNEYLIRGTCTEDYWYLDNIKDSYSKCGDYCFYSNLYAKIKETGNKNHHLNRWMKIDGIEQNSADEYLQIPNNFYLKLTNETENLPVQLQLLDNNLLVMKNIRCFNQSPFLIYQLKNYQIAVASTTGDLHLYDFQNDIKNIIRKKDQEKKRLEKTVSTLMKNKYFGIKDYQKTFQNSFDLKNVYLPSNIETILNSPCPFSRNENKIYHTHFLFLIHKDLTVNGLIDIINSMDYEPNFRIESQVKKIPMELDNNTQYHKWVLLYSQAKYLGVQIRDDLYTKIHSYINKPYKLTPLFEIYFAEFFFYLKYGLKNIFIEKNLQYFDNGTTRYTYVIYGNEIIILQGVRKIVKHKLKLNYFQSRQLHI</sequence>
<evidence type="ECO:0000256" key="2">
    <source>
        <dbReference type="ARBA" id="ARBA00022737"/>
    </source>
</evidence>
<accession>A0ABQ8Z054</accession>
<dbReference type="Proteomes" id="UP001150062">
    <property type="component" value="Unassembled WGS sequence"/>
</dbReference>
<keyword evidence="6" id="KW-1185">Reference proteome</keyword>
<evidence type="ECO:0000313" key="5">
    <source>
        <dbReference type="EMBL" id="KAJ6250200.1"/>
    </source>
</evidence>
<name>A0ABQ8Z054_9EUKA</name>
<dbReference type="Gene3D" id="3.30.40.10">
    <property type="entry name" value="Zinc/RING finger domain, C3HC4 (zinc finger)"/>
    <property type="match status" value="1"/>
</dbReference>
<dbReference type="SMART" id="SM00320">
    <property type="entry name" value="WD40"/>
    <property type="match status" value="2"/>
</dbReference>
<dbReference type="SUPFAM" id="SSF57850">
    <property type="entry name" value="RING/U-box"/>
    <property type="match status" value="1"/>
</dbReference>
<proteinExistence type="predicted"/>
<organism evidence="5 6">
    <name type="scientific">Anaeramoeba flamelloides</name>
    <dbReference type="NCBI Taxonomy" id="1746091"/>
    <lineage>
        <taxon>Eukaryota</taxon>
        <taxon>Metamonada</taxon>
        <taxon>Anaeramoebidae</taxon>
        <taxon>Anaeramoeba</taxon>
    </lineage>
</organism>
<evidence type="ECO:0000256" key="3">
    <source>
        <dbReference type="SAM" id="Coils"/>
    </source>
</evidence>